<dbReference type="OrthoDB" id="4079278at2759"/>
<name>A0A1L0GLL3_9ASCO</name>
<reference evidence="1 2" key="1">
    <citation type="submission" date="2016-10" db="EMBL/GenBank/DDBJ databases">
        <authorList>
            <person name="de Groot N.N."/>
        </authorList>
    </citation>
    <scope>NUCLEOTIDE SEQUENCE [LARGE SCALE GENOMIC DNA]</scope>
    <source>
        <strain evidence="1 2">CBS 141442</strain>
    </source>
</reference>
<dbReference type="Proteomes" id="UP000182334">
    <property type="component" value="Chromosome VI"/>
</dbReference>
<gene>
    <name evidence="1" type="ORF">SAMEA4029010_CIC11G00000000299</name>
</gene>
<accession>A0A1L0GLL3</accession>
<sequence>MLRIPLGRCTVRRFSSRHRLSGRLSSSEARLSAEKKNQLKAANRLVKVAELLDSSKRLKYTTMDCYKIYDSEKFTLVDDFLAVRDHESQHIVFANYKNSKLMAAFILDQISTMLIKGREEQAVKFMSIMEENGLLDRKNSSTLHMLANNTLPTSRIRTYLSCVLVRENLRTGEPLVAALCALKLLAHDAAIDPSTLTALIQSLSVNTPNRKTYHAYTICKLLKTFKNYDVNEQVKIDAVQSMIGGPVVPYFANVCFDEMMEQKDIMKHPSFLRLAAQLIDANLENGNTLRCVQVWKQMYERDPSFAEKYMVLFSKIIDKLADHEHERAMELADKYFPAEIRKDPQAIDSLLSLYGQNSKLVSKFEQLTHELKSPLLRSTLSVLFAAFLFQSNEVAAERILQAIFSTKNGLTPDDFKTIIKRLLRQQKIKQSVTMCESTDFSVAKGGYVGTIEFLLTHPPLSLHSACDIEPQQLDKLKHDFFALAVRKFKLLERDDPALTNLTVSIFKYLSGHISNKASRKLYIVFLSTYVALKPYFAFQSYQMPKEFNDLVHIDKSNRLTCLTIILNRAIGEKDRTTIEWALAELVAMGLLEGEIEVNYLTPEVAAILNDK</sequence>
<proteinExistence type="predicted"/>
<keyword evidence="2" id="KW-1185">Reference proteome</keyword>
<protein>
    <submittedName>
        <fullName evidence="1">CIC11C00000000299</fullName>
    </submittedName>
</protein>
<organism evidence="1 2">
    <name type="scientific">Sungouiella intermedia</name>
    <dbReference type="NCBI Taxonomy" id="45354"/>
    <lineage>
        <taxon>Eukaryota</taxon>
        <taxon>Fungi</taxon>
        <taxon>Dikarya</taxon>
        <taxon>Ascomycota</taxon>
        <taxon>Saccharomycotina</taxon>
        <taxon>Pichiomycetes</taxon>
        <taxon>Metschnikowiaceae</taxon>
        <taxon>Sungouiella</taxon>
    </lineage>
</organism>
<evidence type="ECO:0000313" key="2">
    <source>
        <dbReference type="Proteomes" id="UP000182334"/>
    </source>
</evidence>
<dbReference type="AlphaFoldDB" id="A0A1L0GLL3"/>
<evidence type="ECO:0000313" key="1">
    <source>
        <dbReference type="EMBL" id="SGZ57069.1"/>
    </source>
</evidence>
<dbReference type="EMBL" id="LT635761">
    <property type="protein sequence ID" value="SGZ57069.1"/>
    <property type="molecule type" value="Genomic_DNA"/>
</dbReference>